<organism evidence="2 3">
    <name type="scientific">Halanaerobium saccharolyticum</name>
    <dbReference type="NCBI Taxonomy" id="43595"/>
    <lineage>
        <taxon>Bacteria</taxon>
        <taxon>Bacillati</taxon>
        <taxon>Bacillota</taxon>
        <taxon>Clostridia</taxon>
        <taxon>Halanaerobiales</taxon>
        <taxon>Halanaerobiaceae</taxon>
        <taxon>Halanaerobium</taxon>
    </lineage>
</organism>
<protein>
    <submittedName>
        <fullName evidence="2">Uncharacterized protein</fullName>
    </submittedName>
</protein>
<accession>A0A4V3CXF4</accession>
<feature type="coiled-coil region" evidence="1">
    <location>
        <begin position="6"/>
        <end position="40"/>
    </location>
</feature>
<evidence type="ECO:0000313" key="2">
    <source>
        <dbReference type="EMBL" id="TDP90048.1"/>
    </source>
</evidence>
<dbReference type="EMBL" id="SNXX01000022">
    <property type="protein sequence ID" value="TDP90048.1"/>
    <property type="molecule type" value="Genomic_DNA"/>
</dbReference>
<keyword evidence="1" id="KW-0175">Coiled coil</keyword>
<reference evidence="2 3" key="1">
    <citation type="submission" date="2019-03" db="EMBL/GenBank/DDBJ databases">
        <title>Subsurface microbial communities from deep shales in Ohio and West Virginia, USA.</title>
        <authorList>
            <person name="Wrighton K."/>
        </authorList>
    </citation>
    <scope>NUCLEOTIDE SEQUENCE [LARGE SCALE GENOMIC DNA]</scope>
    <source>
        <strain evidence="2 3">MSL 7</strain>
    </source>
</reference>
<name>A0A4V3CXF4_9FIRM</name>
<comment type="caution">
    <text evidence="2">The sequence shown here is derived from an EMBL/GenBank/DDBJ whole genome shotgun (WGS) entry which is preliminary data.</text>
</comment>
<sequence length="69" mass="8687">MKKINFEEYNKKRKKAKINILELRDQLTRQKNTSKRSRNQKKQFLLYELAKKRKDKMIEKISEHKYRFK</sequence>
<dbReference type="Proteomes" id="UP000295176">
    <property type="component" value="Unassembled WGS sequence"/>
</dbReference>
<evidence type="ECO:0000313" key="3">
    <source>
        <dbReference type="Proteomes" id="UP000295176"/>
    </source>
</evidence>
<dbReference type="RefSeq" id="WP_133530871.1">
    <property type="nucleotide sequence ID" value="NZ_SNXX01000022.1"/>
</dbReference>
<proteinExistence type="predicted"/>
<evidence type="ECO:0000256" key="1">
    <source>
        <dbReference type="SAM" id="Coils"/>
    </source>
</evidence>
<gene>
    <name evidence="2" type="ORF">C7957_12229</name>
</gene>
<dbReference type="AlphaFoldDB" id="A0A4V3CXF4"/>